<keyword evidence="2" id="KW-0560">Oxidoreductase</keyword>
<name>A0ABW0GQY8_9MICO</name>
<dbReference type="InterPro" id="IPR011008">
    <property type="entry name" value="Dimeric_a/b-barrel"/>
</dbReference>
<accession>A0ABW0GQY8</accession>
<evidence type="ECO:0000313" key="2">
    <source>
        <dbReference type="EMBL" id="MFC5381645.1"/>
    </source>
</evidence>
<dbReference type="SUPFAM" id="SSF54909">
    <property type="entry name" value="Dimeric alpha+beta barrel"/>
    <property type="match status" value="1"/>
</dbReference>
<comment type="caution">
    <text evidence="2">The sequence shown here is derived from an EMBL/GenBank/DDBJ whole genome shotgun (WGS) entry which is preliminary data.</text>
</comment>
<dbReference type="Proteomes" id="UP001596122">
    <property type="component" value="Unassembled WGS sequence"/>
</dbReference>
<dbReference type="Gene3D" id="3.30.70.100">
    <property type="match status" value="1"/>
</dbReference>
<sequence>MTDTGGLARTPQPPYTAVIFTSTRTEADDQGYEAMSAAMAELAAQQPGYLGMESAREDVGITVSYWTDENAALAWKDVAAHLVAQRRGRASWYSAYQVRVATVGRDYGWTAPTPHDR</sequence>
<dbReference type="EMBL" id="JBHSLD010000009">
    <property type="protein sequence ID" value="MFC5381645.1"/>
    <property type="molecule type" value="Genomic_DNA"/>
</dbReference>
<feature type="domain" description="ABM" evidence="1">
    <location>
        <begin position="15"/>
        <end position="86"/>
    </location>
</feature>
<protein>
    <submittedName>
        <fullName evidence="2">Antibiotic biosynthesis monooxygenase family protein</fullName>
        <ecNumber evidence="2">1.14.-.-</ecNumber>
    </submittedName>
</protein>
<gene>
    <name evidence="2" type="ORF">ACFPJ6_12675</name>
</gene>
<keyword evidence="2" id="KW-0503">Monooxygenase</keyword>
<dbReference type="PANTHER" id="PTHR37811:SF2">
    <property type="entry name" value="ABM DOMAIN-CONTAINING PROTEIN"/>
    <property type="match status" value="1"/>
</dbReference>
<dbReference type="InterPro" id="IPR007138">
    <property type="entry name" value="ABM_dom"/>
</dbReference>
<dbReference type="RefSeq" id="WP_340269594.1">
    <property type="nucleotide sequence ID" value="NZ_JBBEOG010000004.1"/>
</dbReference>
<dbReference type="InterPro" id="IPR052936">
    <property type="entry name" value="Jasmonate_Hydroxylase-like"/>
</dbReference>
<dbReference type="GO" id="GO:0004497">
    <property type="term" value="F:monooxygenase activity"/>
    <property type="evidence" value="ECO:0007669"/>
    <property type="project" value="UniProtKB-KW"/>
</dbReference>
<evidence type="ECO:0000313" key="3">
    <source>
        <dbReference type="Proteomes" id="UP001596122"/>
    </source>
</evidence>
<keyword evidence="3" id="KW-1185">Reference proteome</keyword>
<reference evidence="3" key="1">
    <citation type="journal article" date="2019" name="Int. J. Syst. Evol. Microbiol.">
        <title>The Global Catalogue of Microorganisms (GCM) 10K type strain sequencing project: providing services to taxonomists for standard genome sequencing and annotation.</title>
        <authorList>
            <consortium name="The Broad Institute Genomics Platform"/>
            <consortium name="The Broad Institute Genome Sequencing Center for Infectious Disease"/>
            <person name="Wu L."/>
            <person name="Ma J."/>
        </authorList>
    </citation>
    <scope>NUCLEOTIDE SEQUENCE [LARGE SCALE GENOMIC DNA]</scope>
    <source>
        <strain evidence="3">CCUG 43114</strain>
    </source>
</reference>
<organism evidence="2 3">
    <name type="scientific">Aquipuribacter nitratireducens</name>
    <dbReference type="NCBI Taxonomy" id="650104"/>
    <lineage>
        <taxon>Bacteria</taxon>
        <taxon>Bacillati</taxon>
        <taxon>Actinomycetota</taxon>
        <taxon>Actinomycetes</taxon>
        <taxon>Micrococcales</taxon>
        <taxon>Intrasporangiaceae</taxon>
        <taxon>Aquipuribacter</taxon>
    </lineage>
</organism>
<proteinExistence type="predicted"/>
<evidence type="ECO:0000259" key="1">
    <source>
        <dbReference type="Pfam" id="PF03992"/>
    </source>
</evidence>
<dbReference type="EC" id="1.14.-.-" evidence="2"/>
<dbReference type="Pfam" id="PF03992">
    <property type="entry name" value="ABM"/>
    <property type="match status" value="1"/>
</dbReference>
<dbReference type="PANTHER" id="PTHR37811">
    <property type="entry name" value="BLL5343 PROTEIN"/>
    <property type="match status" value="1"/>
</dbReference>